<dbReference type="OrthoDB" id="5130616at2759"/>
<evidence type="ECO:0000259" key="1">
    <source>
        <dbReference type="Pfam" id="PF24969"/>
    </source>
</evidence>
<proteinExistence type="predicted"/>
<gene>
    <name evidence="2" type="ORF">ATEG_05127</name>
</gene>
<organism evidence="2 3">
    <name type="scientific">Aspergillus terreus (strain NIH 2624 / FGSC A1156)</name>
    <dbReference type="NCBI Taxonomy" id="341663"/>
    <lineage>
        <taxon>Eukaryota</taxon>
        <taxon>Fungi</taxon>
        <taxon>Dikarya</taxon>
        <taxon>Ascomycota</taxon>
        <taxon>Pezizomycotina</taxon>
        <taxon>Eurotiomycetes</taxon>
        <taxon>Eurotiomycetidae</taxon>
        <taxon>Eurotiales</taxon>
        <taxon>Aspergillaceae</taxon>
        <taxon>Aspergillus</taxon>
        <taxon>Aspergillus subgen. Circumdati</taxon>
    </lineage>
</organism>
<dbReference type="InterPro" id="IPR036047">
    <property type="entry name" value="F-box-like_dom_sf"/>
</dbReference>
<dbReference type="EMBL" id="CH476600">
    <property type="protein sequence ID" value="EAU34196.1"/>
    <property type="molecule type" value="Genomic_DNA"/>
</dbReference>
<reference evidence="3" key="1">
    <citation type="submission" date="2005-09" db="EMBL/GenBank/DDBJ databases">
        <title>Annotation of the Aspergillus terreus NIH2624 genome.</title>
        <authorList>
            <person name="Birren B.W."/>
            <person name="Lander E.S."/>
            <person name="Galagan J.E."/>
            <person name="Nusbaum C."/>
            <person name="Devon K."/>
            <person name="Henn M."/>
            <person name="Ma L.-J."/>
            <person name="Jaffe D.B."/>
            <person name="Butler J."/>
            <person name="Alvarez P."/>
            <person name="Gnerre S."/>
            <person name="Grabherr M."/>
            <person name="Kleber M."/>
            <person name="Mauceli E.W."/>
            <person name="Brockman W."/>
            <person name="Rounsley S."/>
            <person name="Young S.K."/>
            <person name="LaButti K."/>
            <person name="Pushparaj V."/>
            <person name="DeCaprio D."/>
            <person name="Crawford M."/>
            <person name="Koehrsen M."/>
            <person name="Engels R."/>
            <person name="Montgomery P."/>
            <person name="Pearson M."/>
            <person name="Howarth C."/>
            <person name="Larson L."/>
            <person name="Luoma S."/>
            <person name="White J."/>
            <person name="Alvarado L."/>
            <person name="Kodira C.D."/>
            <person name="Zeng Q."/>
            <person name="Oleary S."/>
            <person name="Yandava C."/>
            <person name="Denning D.W."/>
            <person name="Nierman W.C."/>
            <person name="Milne T."/>
            <person name="Madden K."/>
        </authorList>
    </citation>
    <scope>NUCLEOTIDE SEQUENCE [LARGE SCALE GENOMIC DNA]</scope>
    <source>
        <strain evidence="3">NIH 2624 / FGSC A1156</strain>
    </source>
</reference>
<evidence type="ECO:0000313" key="2">
    <source>
        <dbReference type="EMBL" id="EAU34196.1"/>
    </source>
</evidence>
<dbReference type="InterPro" id="IPR056867">
    <property type="entry name" value="LRR_15"/>
</dbReference>
<dbReference type="SUPFAM" id="SSF81383">
    <property type="entry name" value="F-box domain"/>
    <property type="match status" value="1"/>
</dbReference>
<accession>Q0CMF7</accession>
<dbReference type="GeneID" id="4320665"/>
<dbReference type="HOGENOM" id="CLU_041313_0_0_1"/>
<dbReference type="eggNOG" id="ENOG502SZXU">
    <property type="taxonomic scope" value="Eukaryota"/>
</dbReference>
<sequence>MHISAPTLSTFPQELISEICGYLADPQDRLNLVCCSRRFQKIFLPLLYRNLQSGGELRRPITQLVSTLATKPALAACVQTLHLSPWETYLGYNSVVEDALPLWKEGLRIHSEDEQDDDSEDSEDSDDYNVHLKTFDFGPLHDHAKRATRTDDEASFWMSEIKKGNADAWIALLLTLLPGLRRLDAEFPHGSIWPHTVLRWAVTGCLGSTPAFSALSEVYVDWDSEGTSVCAKHLMPFFLVPSLRKLHARNLQGGSWYGFDAISRTKEISGTSYVAHIELDGCDGDVGLSQLVGACEDLRSFKYSHRSCEGFDPRGLYEILLPFQRTMETIWIDIQEACPEHEDEHRCDEVLPSFRNFTALKTLHLRLKNMSVIAPSSEGLSGTSFAQALPRSIKMLQVVDTGDLGELQIFAQKLQDHVDHDLDQTPALTRIDFKPFDGLPERSKLIERMVRACKKNNIELHVCDVTEDPRMWGAAGFTPRL</sequence>
<dbReference type="RefSeq" id="XP_001214305.1">
    <property type="nucleotide sequence ID" value="XM_001214305.1"/>
</dbReference>
<dbReference type="STRING" id="341663.Q0CMF7"/>
<dbReference type="Pfam" id="PF24969">
    <property type="entry name" value="LRR_15"/>
    <property type="match status" value="1"/>
</dbReference>
<evidence type="ECO:0000313" key="3">
    <source>
        <dbReference type="Proteomes" id="UP000007963"/>
    </source>
</evidence>
<protein>
    <recommendedName>
        <fullName evidence="1">Leucine-rich repeat domain-containing protein</fullName>
    </recommendedName>
</protein>
<dbReference type="Proteomes" id="UP000007963">
    <property type="component" value="Unassembled WGS sequence"/>
</dbReference>
<name>Q0CMF7_ASPTN</name>
<dbReference type="OMA" id="WYDSENS"/>
<feature type="domain" description="Leucine-rich repeat" evidence="1">
    <location>
        <begin position="213"/>
        <end position="428"/>
    </location>
</feature>
<dbReference type="AlphaFoldDB" id="Q0CMF7"/>
<dbReference type="VEuPathDB" id="FungiDB:ATEG_05127"/>